<evidence type="ECO:0000256" key="5">
    <source>
        <dbReference type="ARBA" id="ARBA00022600"/>
    </source>
</evidence>
<evidence type="ECO:0000256" key="7">
    <source>
        <dbReference type="ARBA" id="ARBA00022679"/>
    </source>
</evidence>
<dbReference type="InterPro" id="IPR035090">
    <property type="entry name" value="Pyridoxal_P_attach_site"/>
</dbReference>
<dbReference type="FunFam" id="3.40.50.2000:FF:000149">
    <property type="entry name" value="Glycogen phosphorylase, muscle form"/>
    <property type="match status" value="1"/>
</dbReference>
<comment type="similarity">
    <text evidence="2 11">Belongs to the glycogen phosphorylase family.</text>
</comment>
<dbReference type="Pfam" id="PF00343">
    <property type="entry name" value="Phosphorylase"/>
    <property type="match status" value="1"/>
</dbReference>
<dbReference type="AlphaFoldDB" id="A0A7J6A598"/>
<evidence type="ECO:0000313" key="13">
    <source>
        <dbReference type="Proteomes" id="UP000593565"/>
    </source>
</evidence>
<evidence type="ECO:0000256" key="9">
    <source>
        <dbReference type="ARBA" id="ARBA00023277"/>
    </source>
</evidence>
<keyword evidence="9 11" id="KW-0119">Carbohydrate metabolism</keyword>
<comment type="caution">
    <text evidence="12">The sequence shown here is derived from an EMBL/GenBank/DDBJ whole genome shotgun (WGS) entry which is preliminary data.</text>
</comment>
<sequence>MATLGMAAYGYGIRYEFGIFNQKIDNGWQIEEADDWLRYGNPWEKARPEYMRPVHFYGRTEHHPDGVKWVDTQVVLALPYDTPVPGYRNNVVNTMRLWSAKAPCDFNLKDFNVGGYIQAVLDRNLAENISRVLYPNDNFFEGKELRLKQEYFVVAATLQDIIRRFKASKFGTREIVRTNFTALPDKVAIQLNDTHPALAIPELMRVLVDEEKLSWENAWDITVKTCAYTNHTVLPEALERWPIDLFQTLLPRHLEIIYEINRRHLERVASLFPGDLDRLRRMSMIEEGGIKRVNMAHLCIVGAHTVNGVAQIHSDILKATVFKDFYEMDPNKFQNKTNGITPRRWLVMCNSGLAEVIAERIGEDFIRDLSQLRKLHNFVNDDAFIHDIAKVKQENKLKFATHLEEHYKVKINPNSIFDIQVKRIHEYKRQLLNCLHIITFYNRIKKDPKRQWTPRTIMIGGKAAPGYHTAKMIIRLITAIGEVVNNDPVVGDRLKVIFLENYRVTLAEKAIPAADLSEQISTAGTEASGTGNMKFMLNGALTIGTMDGANVEMAEEAGEDNLFIFGMRMEDVEAMDRKGYNASEYYNRIPELKQAIDQIAGGFFSPKQPDLFSSIINMLMHHDRFKVFADYEDYIKCQEKVSALYKKPREWTKKVIYNIAASGKFSSDRTIAQYAREIWGIEPSLEKIAAPDDPK</sequence>
<dbReference type="EMBL" id="JAAGNN010000018">
    <property type="protein sequence ID" value="KAF4077331.1"/>
    <property type="molecule type" value="Genomic_DNA"/>
</dbReference>
<dbReference type="Gene3D" id="3.40.50.2000">
    <property type="entry name" value="Glycogen Phosphorylase B"/>
    <property type="match status" value="2"/>
</dbReference>
<keyword evidence="8 10" id="KW-0663">Pyridoxal phosphate</keyword>
<comment type="catalytic activity">
    <reaction evidence="11">
        <text>[(1-&gt;4)-alpha-D-glucosyl](n) + phosphate = [(1-&gt;4)-alpha-D-glucosyl](n-1) + alpha-D-glucose 1-phosphate</text>
        <dbReference type="Rhea" id="RHEA:41732"/>
        <dbReference type="Rhea" id="RHEA-COMP:9584"/>
        <dbReference type="Rhea" id="RHEA-COMP:9586"/>
        <dbReference type="ChEBI" id="CHEBI:15444"/>
        <dbReference type="ChEBI" id="CHEBI:43474"/>
        <dbReference type="ChEBI" id="CHEBI:58601"/>
        <dbReference type="EC" id="2.4.1.1"/>
    </reaction>
</comment>
<keyword evidence="13" id="KW-1185">Reference proteome</keyword>
<evidence type="ECO:0000256" key="4">
    <source>
        <dbReference type="ARBA" id="ARBA00022553"/>
    </source>
</evidence>
<accession>A0A7J6A598</accession>
<keyword evidence="7 11" id="KW-0808">Transferase</keyword>
<dbReference type="Proteomes" id="UP000593565">
    <property type="component" value="Unassembled WGS sequence"/>
</dbReference>
<evidence type="ECO:0000256" key="3">
    <source>
        <dbReference type="ARBA" id="ARBA00022533"/>
    </source>
</evidence>
<dbReference type="InterPro" id="IPR000811">
    <property type="entry name" value="Glyco_trans_35"/>
</dbReference>
<keyword evidence="5" id="KW-0321">Glycogen metabolism</keyword>
<dbReference type="EC" id="2.4.1.1" evidence="11"/>
<proteinExistence type="inferred from homology"/>
<dbReference type="PROSITE" id="PS00102">
    <property type="entry name" value="PHOSPHORYLASE"/>
    <property type="match status" value="1"/>
</dbReference>
<reference evidence="12 13" key="1">
    <citation type="submission" date="2020-02" db="EMBL/GenBank/DDBJ databases">
        <title>A chromosome-scale genome assembly of the black bullhead catfish (Ameiurus melas).</title>
        <authorList>
            <person name="Wen M."/>
            <person name="Zham M."/>
            <person name="Cabau C."/>
            <person name="Klopp C."/>
            <person name="Donnadieu C."/>
            <person name="Roques C."/>
            <person name="Bouchez O."/>
            <person name="Lampietro C."/>
            <person name="Jouanno E."/>
            <person name="Herpin A."/>
            <person name="Louis A."/>
            <person name="Berthelot C."/>
            <person name="Parey E."/>
            <person name="Roest-Crollius H."/>
            <person name="Braasch I."/>
            <person name="Postlethwait J."/>
            <person name="Robinson-Rechavi M."/>
            <person name="Echchiki A."/>
            <person name="Begum T."/>
            <person name="Montfort J."/>
            <person name="Schartl M."/>
            <person name="Bobe J."/>
            <person name="Guiguen Y."/>
        </authorList>
    </citation>
    <scope>NUCLEOTIDE SEQUENCE [LARGE SCALE GENOMIC DNA]</scope>
    <source>
        <strain evidence="12">M_S1</strain>
        <tissue evidence="12">Blood</tissue>
    </source>
</reference>
<dbReference type="CDD" id="cd04300">
    <property type="entry name" value="GT35_Glycogen_Phosphorylase"/>
    <property type="match status" value="1"/>
</dbReference>
<evidence type="ECO:0000256" key="10">
    <source>
        <dbReference type="PIRSR" id="PIRSR000460-1"/>
    </source>
</evidence>
<evidence type="ECO:0000256" key="1">
    <source>
        <dbReference type="ARBA" id="ARBA00001933"/>
    </source>
</evidence>
<dbReference type="GO" id="GO:0005980">
    <property type="term" value="P:glycogen catabolic process"/>
    <property type="evidence" value="ECO:0007669"/>
    <property type="project" value="TreeGrafter"/>
</dbReference>
<feature type="modified residue" description="N6-(pyridoxal phosphate)lysine" evidence="10">
    <location>
        <position position="534"/>
    </location>
</feature>
<dbReference type="PANTHER" id="PTHR11468">
    <property type="entry name" value="GLYCOGEN PHOSPHORYLASE"/>
    <property type="match status" value="1"/>
</dbReference>
<dbReference type="PANTHER" id="PTHR11468:SF11">
    <property type="entry name" value="ALPHA-1,4 GLUCAN PHOSPHORYLASE"/>
    <property type="match status" value="1"/>
</dbReference>
<dbReference type="GO" id="GO:0030170">
    <property type="term" value="F:pyridoxal phosphate binding"/>
    <property type="evidence" value="ECO:0007669"/>
    <property type="project" value="InterPro"/>
</dbReference>
<dbReference type="FunFam" id="3.40.50.2000:FF:000005">
    <property type="entry name" value="Alpha-1,4 glucan phosphorylase"/>
    <property type="match status" value="1"/>
</dbReference>
<organism evidence="12 13">
    <name type="scientific">Ameiurus melas</name>
    <name type="common">Black bullhead</name>
    <name type="synonym">Silurus melas</name>
    <dbReference type="NCBI Taxonomy" id="219545"/>
    <lineage>
        <taxon>Eukaryota</taxon>
        <taxon>Metazoa</taxon>
        <taxon>Chordata</taxon>
        <taxon>Craniata</taxon>
        <taxon>Vertebrata</taxon>
        <taxon>Euteleostomi</taxon>
        <taxon>Actinopterygii</taxon>
        <taxon>Neopterygii</taxon>
        <taxon>Teleostei</taxon>
        <taxon>Ostariophysi</taxon>
        <taxon>Siluriformes</taxon>
        <taxon>Ictaluridae</taxon>
        <taxon>Ameiurus</taxon>
    </lineage>
</organism>
<keyword evidence="3" id="KW-0021">Allosteric enzyme</keyword>
<dbReference type="GO" id="GO:0005737">
    <property type="term" value="C:cytoplasm"/>
    <property type="evidence" value="ECO:0007669"/>
    <property type="project" value="TreeGrafter"/>
</dbReference>
<keyword evidence="6 11" id="KW-0328">Glycosyltransferase</keyword>
<keyword evidence="4" id="KW-0597">Phosphoprotein</keyword>
<dbReference type="SUPFAM" id="SSF53756">
    <property type="entry name" value="UDP-Glycosyltransferase/glycogen phosphorylase"/>
    <property type="match status" value="1"/>
</dbReference>
<name>A0A7J6A598_AMEME</name>
<comment type="cofactor">
    <cofactor evidence="1 11">
        <name>pyridoxal 5'-phosphate</name>
        <dbReference type="ChEBI" id="CHEBI:597326"/>
    </cofactor>
</comment>
<evidence type="ECO:0000256" key="2">
    <source>
        <dbReference type="ARBA" id="ARBA00006047"/>
    </source>
</evidence>
<evidence type="ECO:0000256" key="6">
    <source>
        <dbReference type="ARBA" id="ARBA00022676"/>
    </source>
</evidence>
<evidence type="ECO:0000313" key="12">
    <source>
        <dbReference type="EMBL" id="KAF4077331.1"/>
    </source>
</evidence>
<evidence type="ECO:0000256" key="11">
    <source>
        <dbReference type="RuleBase" id="RU000587"/>
    </source>
</evidence>
<dbReference type="PIRSF" id="PIRSF000460">
    <property type="entry name" value="Pprylas_GlgP"/>
    <property type="match status" value="1"/>
</dbReference>
<gene>
    <name evidence="12" type="ORF">AMELA_G00206890</name>
</gene>
<comment type="function">
    <text evidence="11">Allosteric enzyme that catalyzes the rate-limiting step in glycogen catabolism, the phosphorolytic cleavage of glycogen to produce glucose-1-phosphate, and plays a central role in maintaining cellular and organismal glucose homeostasis.</text>
</comment>
<evidence type="ECO:0000256" key="8">
    <source>
        <dbReference type="ARBA" id="ARBA00022898"/>
    </source>
</evidence>
<dbReference type="GO" id="GO:0008184">
    <property type="term" value="F:glycogen phosphorylase activity"/>
    <property type="evidence" value="ECO:0007669"/>
    <property type="project" value="InterPro"/>
</dbReference>
<dbReference type="FunFam" id="3.40.50.2000:FF:000197">
    <property type="entry name" value="Alpha-1,4 glucan phosphorylase"/>
    <property type="match status" value="1"/>
</dbReference>
<protein>
    <recommendedName>
        <fullName evidence="11">Alpha-1,4 glucan phosphorylase</fullName>
        <ecNumber evidence="11">2.4.1.1</ecNumber>
    </recommendedName>
</protein>
<dbReference type="NCBIfam" id="TIGR02093">
    <property type="entry name" value="P_ylase"/>
    <property type="match status" value="1"/>
</dbReference>
<dbReference type="InterPro" id="IPR011833">
    <property type="entry name" value="Glycg_phsphrylas"/>
</dbReference>